<feature type="transmembrane region" description="Helical" evidence="1">
    <location>
        <begin position="6"/>
        <end position="26"/>
    </location>
</feature>
<feature type="transmembrane region" description="Helical" evidence="1">
    <location>
        <begin position="109"/>
        <end position="129"/>
    </location>
</feature>
<dbReference type="AlphaFoldDB" id="A0A7L4ZT05"/>
<protein>
    <submittedName>
        <fullName evidence="2">Uncharacterized protein</fullName>
    </submittedName>
</protein>
<keyword evidence="1" id="KW-0812">Transmembrane</keyword>
<reference evidence="2 3" key="1">
    <citation type="journal article" date="2013" name="Int. J. Syst. Evol. Microbiol.">
        <title>Kordia antarctica sp. nov., isolated from Antarctic seawater.</title>
        <authorList>
            <person name="Baek K."/>
            <person name="Choi A."/>
            <person name="Kang I."/>
            <person name="Lee K."/>
            <person name="Cho J.C."/>
        </authorList>
    </citation>
    <scope>NUCLEOTIDE SEQUENCE [LARGE SCALE GENOMIC DNA]</scope>
    <source>
        <strain evidence="2 3">IMCC3317</strain>
    </source>
</reference>
<dbReference type="KEGG" id="kan:IMCC3317_42040"/>
<feature type="transmembrane region" description="Helical" evidence="1">
    <location>
        <begin position="149"/>
        <end position="172"/>
    </location>
</feature>
<dbReference type="Proteomes" id="UP000464657">
    <property type="component" value="Chromosome"/>
</dbReference>
<proteinExistence type="predicted"/>
<keyword evidence="3" id="KW-1185">Reference proteome</keyword>
<accession>A0A7L4ZT05</accession>
<feature type="transmembrane region" description="Helical" evidence="1">
    <location>
        <begin position="69"/>
        <end position="88"/>
    </location>
</feature>
<organism evidence="2 3">
    <name type="scientific">Kordia antarctica</name>
    <dbReference type="NCBI Taxonomy" id="1218801"/>
    <lineage>
        <taxon>Bacteria</taxon>
        <taxon>Pseudomonadati</taxon>
        <taxon>Bacteroidota</taxon>
        <taxon>Flavobacteriia</taxon>
        <taxon>Flavobacteriales</taxon>
        <taxon>Flavobacteriaceae</taxon>
        <taxon>Kordia</taxon>
    </lineage>
</organism>
<dbReference type="RefSeq" id="WP_160131331.1">
    <property type="nucleotide sequence ID" value="NZ_CP019288.1"/>
</dbReference>
<sequence length="193" mass="22373">MDILYYLSALCLLLFMVLATYDGFYLHIWKYELFKRKESAFEHKTHTIRAILFPLIVWFLFINTDATSFWIAIVLISIDFLALGIDAYSEDDSRKSIGGLPRWEYILHLFANSFHFASIFLMIATRVEITESALVINEITTNTFAQQVIQFISVNIIPGAIILAFVHFILLFPKGISIWSKSVFWLKNRLVCC</sequence>
<evidence type="ECO:0000313" key="3">
    <source>
        <dbReference type="Proteomes" id="UP000464657"/>
    </source>
</evidence>
<gene>
    <name evidence="2" type="ORF">IMCC3317_42040</name>
</gene>
<keyword evidence="1" id="KW-1133">Transmembrane helix</keyword>
<evidence type="ECO:0000256" key="1">
    <source>
        <dbReference type="SAM" id="Phobius"/>
    </source>
</evidence>
<dbReference type="EMBL" id="CP019288">
    <property type="protein sequence ID" value="QHI38804.1"/>
    <property type="molecule type" value="Genomic_DNA"/>
</dbReference>
<evidence type="ECO:0000313" key="2">
    <source>
        <dbReference type="EMBL" id="QHI38804.1"/>
    </source>
</evidence>
<dbReference type="OrthoDB" id="332044at2"/>
<keyword evidence="1" id="KW-0472">Membrane</keyword>
<feature type="transmembrane region" description="Helical" evidence="1">
    <location>
        <begin position="47"/>
        <end position="63"/>
    </location>
</feature>
<name>A0A7L4ZT05_9FLAO</name>